<proteinExistence type="predicted"/>
<dbReference type="PANTHER" id="PTHR31691">
    <property type="entry name" value="ROTATIN"/>
    <property type="match status" value="1"/>
</dbReference>
<dbReference type="GO" id="GO:0032053">
    <property type="term" value="P:ciliary basal body organization"/>
    <property type="evidence" value="ECO:0007669"/>
    <property type="project" value="TreeGrafter"/>
</dbReference>
<comment type="caution">
    <text evidence="2">The sequence shown here is derived from an EMBL/GenBank/DDBJ whole genome shotgun (WGS) entry which is preliminary data.</text>
</comment>
<sequence>MCNTDQLDILIEKLSNPLEEIRCRTLSNIQSKLKRGLLPLDSKCLLQLVKVLLHSLDQNPSFETNCIFVILKQLLLNPDTKSLLVSAGGLSLLTKIRNSGLNDELKRHIDDIYTLITEDMSVIPTTECSQENFQKKIQAFSYFNSCGQALTSSDSLQTRVNRFSSSCPSNNVCRDYLSYFPTIVLPEADVDILHSTVRSVCSKDPNICISGLHFFRDVMLNDFPPELFLQRTDLIENLFRILNENNLKIIYSTTSCLISLCQALIRRVYYHLDPNNYTFSTRTDDGAKSFGRLELHEIKETGFSSVDVTQHNVCISTTPKTKVVDSYEEIQRQSYSLLEFCFQLFKAIANGLSIVLNHRNLSLKQDSFNMLHNTSSSKNDWEYKLESRLLLLFDVGINLLLVGLSPHHHTTRIGKSCQSHQTDDPMSFINSILLVVPPTVDLIKSSELPPDFYTCVEQLGSTLSLYSTNQVHHKTTITESHISWNTSEMVNCIHEANLPGECERLTYIGLITKIFRLISSVFTPETALAVLPTDIKNQLSIALLDVSLLINLEPINESQKIGLPAYVALFNFKIYSTWLLFQQLQLSMFSLVDFLDNSEISLLSTTKDQINETNLTLAMDAVNSLDITGSTRFASNFVEFFSQFYVTHHNTSTATVLWHGQLILLRLLSHEIVAIRKTTYSQLLKLLKVSIHPNFAANPSSSLDTVSFLLEDEILYEWINFGLKDENSEVALLACESFALLLNSYEYISDAGWKKLHHLMIEPASPSPSIKVFRPLTISLGPFASKEPQTTNLKINTLGSIALDWCLGRMNPFGKQNIEEQNLDKRSLMNVLTSCCRLLLHPSSEVRSEAAVVVNWCLRFHWRDLFQGLNSITINEKNTSEISSTPSNCPIVTGVNSVQIDDESCQKRYTSFVCFTSCSYTECLQNQLMTEASLKPPSLILNREQITSLDFGNKFLEPIECLVQMMKLLADDQANLTTRKAAIEQVIIFIRRPVLLSAWRVHHGPEFLVSWFNQVVKELVLLSMKQNASADIISPTTINSTNSPIILLIPLMVQLACLTAIWDTSTRVIFSWEPDFLCSLIYLSNIFPGSRSFCRDLLDLITLIAFTPVIQVSNESPICLPQDVVAGYQLPFTCPTYSFRSQWRDPSGNEIVGRFRPLSEFTNCTDDDQNTKVLCNLVRRNFQIIWAFACHKGMSNFISHTLFMIDSIPDRNSVDPSVVDVCLKRAREYSPILSQFSLSCLDVTLLLISHPISSFILSLTCIRQATSHSRLLESLGLLYRSLSAHTTQYYCQCDNIERHNLLDIVNNAVMESNKSKDCWWTYAKLDRFMSTLPSCSSDYNLLASVLCTIHEVGFHLIPSTSKYFSNSSKEYICDWLMFLIGDEQSPINYCLLKPKAGIGETDSSRLISAKQHLAYYDLPYLLSDLFNTLYSFNDLTDHSDLNDVFAKYSESQFHSICDLKVYEVCFHWACNTLKEFIDAPFSDLVRLNHLANILARLTSLKFAETILIVNDGEVIENVVNPVSKLLSTFHQQYNYQISHSYMGSSNIVLFLTVINNLIHILSMQPSIQQFDLNDIVLHNNNNNMDNFHKYVSWIDDEWVLQSLSNHQIEVRALALSILSRVCPVPIWLHRLLTRNVSAETRALLSSHSLVWPSPGALWEIAFHFLLDSSESCWVRIMATHLLINLTVLPLNPRDSVVFFPPATNEFTSGSPEQINLRRPFPFSPVSSNLVTSGCRTLSNNNVGCSIPDPNRANFDIHDILNSDQSSQKLKDDVTQLMNILKPWTDELFSQENMSNGIDDQMECIPVRITEPPKNTILPVYSDVNTNLYLIGLPALHQLLVSKEFFNYLHLLINLYLPQKMFTLSQWHQFNFPYQNTSEQTSNNITGLQSSTMMKSSTTHDKAQEMSTLTKTTEPCSSRSANSALKGGNNDVFINSSSISNPSICTPSLLNTVIQLLINLMHHLPKFVLCELKQHRISPLLMNIIDLNLLQAAVSKISISKSNIINTKGLNYDLTGSYAENSCQQLIHCYTSCLHVLRCQAAMNEECRVTLASDALFLTRIIMILTVPIDYVDLMAPLWKEIFSLLTCLLIYSNNEELKGLNLRLILKPLSHVLPNFLNIILTFVDKAELELPIKECKYRHSVKFCVHARVALQLLTVIMSHQRPISLNPVVDRLEKEFKLGTIKSKHPNSDESLNDIVYLTRRLLQLSNTSRCFALGGITSPRLSNHNSITMIVINYRKAIDNALRTLIGLCHSIKITALEDGFLEESLAKLHLLRAKMELSRTSAHMTLESERSTSASKQSLSSRGTMEHNADSRQQTLSTWLKLSDEMITNMEILHNLVYMCPEARMRAIDSGIIQVIMCLWPLALEDLRILHSILGLLTNLTADCPQVSSVLVNPPNTVKISPYIISQSNQTTSCKNKIQGDISKSDASVILFNSSNSSAMNGSFIQSLCNLIPTYNTSILTDSNARHSFIGNKQTGAHQEDTYRLVFQLLANMVWASETRSSLLKSKLFNHLSELNPRTLMKSRRGHFILTLWLQLIINMSFTKDGQQILFSQPNLPTLLVSCTQHCKSANRETALVTLRNLCTNMTLKSKLLTRNFDVIHCYRDILLDSHMDVNSLYAITVVISAIEASIYGSKKIRVFMKSNSCLRYLTNFLESYQVRSEFLTVFPRIRSLMIKLQEQ</sequence>
<dbReference type="PANTHER" id="PTHR31691:SF1">
    <property type="entry name" value="ROTATIN"/>
    <property type="match status" value="1"/>
</dbReference>
<feature type="region of interest" description="Disordered" evidence="1">
    <location>
        <begin position="2288"/>
        <end position="2316"/>
    </location>
</feature>
<dbReference type="STRING" id="6182.A0A4Z2DLD3"/>
<organism evidence="2 3">
    <name type="scientific">Schistosoma japonicum</name>
    <name type="common">Blood fluke</name>
    <dbReference type="NCBI Taxonomy" id="6182"/>
    <lineage>
        <taxon>Eukaryota</taxon>
        <taxon>Metazoa</taxon>
        <taxon>Spiralia</taxon>
        <taxon>Lophotrochozoa</taxon>
        <taxon>Platyhelminthes</taxon>
        <taxon>Trematoda</taxon>
        <taxon>Digenea</taxon>
        <taxon>Strigeidida</taxon>
        <taxon>Schistosomatoidea</taxon>
        <taxon>Schistosomatidae</taxon>
        <taxon>Schistosoma</taxon>
    </lineage>
</organism>
<dbReference type="GO" id="GO:0036064">
    <property type="term" value="C:ciliary basal body"/>
    <property type="evidence" value="ECO:0007669"/>
    <property type="project" value="InterPro"/>
</dbReference>
<gene>
    <name evidence="2" type="ORF">EWB00_011093</name>
</gene>
<keyword evidence="3" id="KW-1185">Reference proteome</keyword>
<dbReference type="GO" id="GO:0007099">
    <property type="term" value="P:centriole replication"/>
    <property type="evidence" value="ECO:0007669"/>
    <property type="project" value="TreeGrafter"/>
</dbReference>
<dbReference type="Proteomes" id="UP000311919">
    <property type="component" value="Unassembled WGS sequence"/>
</dbReference>
<dbReference type="InterPro" id="IPR011989">
    <property type="entry name" value="ARM-like"/>
</dbReference>
<protein>
    <submittedName>
        <fullName evidence="2">Rotatin</fullName>
    </submittedName>
</protein>
<evidence type="ECO:0000313" key="3">
    <source>
        <dbReference type="Proteomes" id="UP000311919"/>
    </source>
</evidence>
<evidence type="ECO:0000313" key="2">
    <source>
        <dbReference type="EMBL" id="TNN17345.1"/>
    </source>
</evidence>
<dbReference type="GO" id="GO:0005814">
    <property type="term" value="C:centriole"/>
    <property type="evidence" value="ECO:0007669"/>
    <property type="project" value="TreeGrafter"/>
</dbReference>
<evidence type="ECO:0000256" key="1">
    <source>
        <dbReference type="SAM" id="MobiDB-lite"/>
    </source>
</evidence>
<name>A0A4Z2DLD3_SCHJA</name>
<dbReference type="InterPro" id="IPR016024">
    <property type="entry name" value="ARM-type_fold"/>
</dbReference>
<dbReference type="SUPFAM" id="SSF48371">
    <property type="entry name" value="ARM repeat"/>
    <property type="match status" value="1"/>
</dbReference>
<dbReference type="Gene3D" id="1.25.10.10">
    <property type="entry name" value="Leucine-rich Repeat Variant"/>
    <property type="match status" value="1"/>
</dbReference>
<dbReference type="GO" id="GO:0005813">
    <property type="term" value="C:centrosome"/>
    <property type="evidence" value="ECO:0007669"/>
    <property type="project" value="InterPro"/>
</dbReference>
<dbReference type="OrthoDB" id="428850at2759"/>
<accession>A0A4Z2DLD3</accession>
<dbReference type="GO" id="GO:0010457">
    <property type="term" value="P:centriole-centriole cohesion"/>
    <property type="evidence" value="ECO:0007669"/>
    <property type="project" value="TreeGrafter"/>
</dbReference>
<feature type="compositionally biased region" description="Polar residues" evidence="1">
    <location>
        <begin position="2295"/>
        <end position="2307"/>
    </location>
</feature>
<reference evidence="2 3" key="1">
    <citation type="submission" date="2019-03" db="EMBL/GenBank/DDBJ databases">
        <title>An improved genome assembly of the fluke Schistosoma japonicum.</title>
        <authorList>
            <person name="Hu W."/>
            <person name="Luo F."/>
            <person name="Yin M."/>
            <person name="Mo X."/>
            <person name="Sun C."/>
            <person name="Wu Q."/>
            <person name="Zhu B."/>
            <person name="Xiang M."/>
            <person name="Wang J."/>
            <person name="Wang Y."/>
            <person name="Zhang T."/>
            <person name="Xu B."/>
            <person name="Zheng H."/>
            <person name="Feng Z."/>
        </authorList>
    </citation>
    <scope>NUCLEOTIDE SEQUENCE [LARGE SCALE GENOMIC DNA]</scope>
    <source>
        <strain evidence="2">HuSjv2</strain>
        <tissue evidence="2">Worms</tissue>
    </source>
</reference>
<dbReference type="EMBL" id="SKCS01000093">
    <property type="protein sequence ID" value="TNN17345.1"/>
    <property type="molecule type" value="Genomic_DNA"/>
</dbReference>
<dbReference type="InterPro" id="IPR030791">
    <property type="entry name" value="Rotatin"/>
</dbReference>